<protein>
    <submittedName>
        <fullName evidence="1">Uncharacterized protein</fullName>
    </submittedName>
</protein>
<dbReference type="Proteomes" id="UP001247805">
    <property type="component" value="Unassembled WGS sequence"/>
</dbReference>
<evidence type="ECO:0000313" key="2">
    <source>
        <dbReference type="Proteomes" id="UP001247805"/>
    </source>
</evidence>
<comment type="caution">
    <text evidence="1">The sequence shown here is derived from an EMBL/GenBank/DDBJ whole genome shotgun (WGS) entry which is preliminary data.</text>
</comment>
<dbReference type="EMBL" id="JAWDIO010000002">
    <property type="protein sequence ID" value="MDU0353919.1"/>
    <property type="molecule type" value="Genomic_DNA"/>
</dbReference>
<proteinExistence type="predicted"/>
<name>A0ABU3SV93_9ALTE</name>
<evidence type="ECO:0000313" key="1">
    <source>
        <dbReference type="EMBL" id="MDU0353919.1"/>
    </source>
</evidence>
<sequence length="149" mass="17362">MSPTFLCPTHRDWVYFNPQKALLYIEDSQKEGEVYLQQKNWQKASAFLGCAFEATEILMTLQQSQQSFLVRRLTSLAVLLSESFRQLNTLNISKLILCHAEQKLQDAAAKERDNHSRQDFIMQCIEKIKFYIEGFELNTVANDFPIQVH</sequence>
<gene>
    <name evidence="1" type="ORF">RS130_08250</name>
</gene>
<keyword evidence="2" id="KW-1185">Reference proteome</keyword>
<accession>A0ABU3SV93</accession>
<reference evidence="1 2" key="1">
    <citation type="submission" date="2023-10" db="EMBL/GenBank/DDBJ databases">
        <title>Glaciecola aquimarina strain GGW-M5 nov., isolated from a coastal seawater.</title>
        <authorList>
            <person name="Bayburt H."/>
            <person name="Kim J.M."/>
            <person name="Choi B.J."/>
            <person name="Jeon C.O."/>
        </authorList>
    </citation>
    <scope>NUCLEOTIDE SEQUENCE [LARGE SCALE GENOMIC DNA]</scope>
    <source>
        <strain evidence="1 2">KCTC 32108</strain>
    </source>
</reference>
<dbReference type="RefSeq" id="WP_316025557.1">
    <property type="nucleotide sequence ID" value="NZ_JAWDIO010000002.1"/>
</dbReference>
<organism evidence="1 2">
    <name type="scientific">Paraglaciecola aquimarina</name>
    <dbReference type="NCBI Taxonomy" id="1235557"/>
    <lineage>
        <taxon>Bacteria</taxon>
        <taxon>Pseudomonadati</taxon>
        <taxon>Pseudomonadota</taxon>
        <taxon>Gammaproteobacteria</taxon>
        <taxon>Alteromonadales</taxon>
        <taxon>Alteromonadaceae</taxon>
        <taxon>Paraglaciecola</taxon>
    </lineage>
</organism>